<reference evidence="2" key="1">
    <citation type="journal article" date="2015" name="Int. J. Syst. Evol. Microbiol.">
        <title>Rhizobium alvei sp. nov., isolated from a freshwater river.</title>
        <authorList>
            <person name="Sheu S.Y."/>
            <person name="Huang H.W."/>
            <person name="Young C.C."/>
            <person name="Chen W.M."/>
        </authorList>
    </citation>
    <scope>NUCLEOTIDE SEQUENCE</scope>
    <source>
        <strain evidence="2">TNR-22</strain>
    </source>
</reference>
<gene>
    <name evidence="2" type="ORF">Q4481_06170</name>
</gene>
<keyword evidence="3" id="KW-1185">Reference proteome</keyword>
<keyword evidence="1" id="KW-1133">Transmembrane helix</keyword>
<dbReference type="EMBL" id="JAUOZU010000005">
    <property type="protein sequence ID" value="MDO6963533.1"/>
    <property type="molecule type" value="Genomic_DNA"/>
</dbReference>
<accession>A0ABT8YJM8</accession>
<dbReference type="Proteomes" id="UP001174932">
    <property type="component" value="Unassembled WGS sequence"/>
</dbReference>
<dbReference type="RefSeq" id="WP_304375438.1">
    <property type="nucleotide sequence ID" value="NZ_JAUOZU010000005.1"/>
</dbReference>
<organism evidence="2 3">
    <name type="scientific">Rhizobium alvei</name>
    <dbReference type="NCBI Taxonomy" id="1132659"/>
    <lineage>
        <taxon>Bacteria</taxon>
        <taxon>Pseudomonadati</taxon>
        <taxon>Pseudomonadota</taxon>
        <taxon>Alphaproteobacteria</taxon>
        <taxon>Hyphomicrobiales</taxon>
        <taxon>Rhizobiaceae</taxon>
        <taxon>Rhizobium/Agrobacterium group</taxon>
        <taxon>Rhizobium</taxon>
    </lineage>
</organism>
<reference evidence="2" key="2">
    <citation type="submission" date="2023-07" db="EMBL/GenBank/DDBJ databases">
        <authorList>
            <person name="Shen H."/>
        </authorList>
    </citation>
    <scope>NUCLEOTIDE SEQUENCE</scope>
    <source>
        <strain evidence="2">TNR-22</strain>
    </source>
</reference>
<sequence length="162" mass="17216">MKPDRFDNLSRLAGLLYKVDSTIASIRLRLYATRTGLGLAAVLLSVFGLTMLGVATFYALETLWGPIVAALIVATAAFVIAIILAVVAATAKPGREHDLAMELHQSSLDALLAEGRAATRDLTSIDLRHPFDNALLGLVGPLASILVKGIRKTPKDDTNKPA</sequence>
<comment type="caution">
    <text evidence="2">The sequence shown here is derived from an EMBL/GenBank/DDBJ whole genome shotgun (WGS) entry which is preliminary data.</text>
</comment>
<evidence type="ECO:0000313" key="3">
    <source>
        <dbReference type="Proteomes" id="UP001174932"/>
    </source>
</evidence>
<evidence type="ECO:0000313" key="2">
    <source>
        <dbReference type="EMBL" id="MDO6963533.1"/>
    </source>
</evidence>
<evidence type="ECO:0000256" key="1">
    <source>
        <dbReference type="SAM" id="Phobius"/>
    </source>
</evidence>
<feature type="transmembrane region" description="Helical" evidence="1">
    <location>
        <begin position="37"/>
        <end position="60"/>
    </location>
</feature>
<protein>
    <submittedName>
        <fullName evidence="2">Phage holin family protein</fullName>
    </submittedName>
</protein>
<name>A0ABT8YJM8_9HYPH</name>
<keyword evidence="1" id="KW-0812">Transmembrane</keyword>
<keyword evidence="1" id="KW-0472">Membrane</keyword>
<feature type="transmembrane region" description="Helical" evidence="1">
    <location>
        <begin position="66"/>
        <end position="91"/>
    </location>
</feature>
<proteinExistence type="predicted"/>